<protein>
    <submittedName>
        <fullName evidence="1">Histidine phosphatase family protein</fullName>
    </submittedName>
</protein>
<dbReference type="Pfam" id="PF00300">
    <property type="entry name" value="His_Phos_1"/>
    <property type="match status" value="1"/>
</dbReference>
<dbReference type="InterPro" id="IPR050275">
    <property type="entry name" value="PGM_Phosphatase"/>
</dbReference>
<reference evidence="1" key="1">
    <citation type="submission" date="2020-10" db="EMBL/GenBank/DDBJ databases">
        <authorList>
            <person name="Gilroy R."/>
        </authorList>
    </citation>
    <scope>NUCLEOTIDE SEQUENCE</scope>
    <source>
        <strain evidence="1">ChiGjej1B1-24693</strain>
    </source>
</reference>
<dbReference type="GO" id="GO:0016791">
    <property type="term" value="F:phosphatase activity"/>
    <property type="evidence" value="ECO:0007669"/>
    <property type="project" value="TreeGrafter"/>
</dbReference>
<dbReference type="EMBL" id="DVLP01000208">
    <property type="protein sequence ID" value="HIT75282.1"/>
    <property type="molecule type" value="Genomic_DNA"/>
</dbReference>
<evidence type="ECO:0000313" key="2">
    <source>
        <dbReference type="Proteomes" id="UP000886842"/>
    </source>
</evidence>
<dbReference type="PANTHER" id="PTHR48100:SF62">
    <property type="entry name" value="GLUCOSYL-3-PHOSPHOGLYCERATE PHOSPHATASE"/>
    <property type="match status" value="1"/>
</dbReference>
<name>A0A9D1GXP1_9ACTN</name>
<feature type="non-terminal residue" evidence="1">
    <location>
        <position position="168"/>
    </location>
</feature>
<dbReference type="SMART" id="SM00855">
    <property type="entry name" value="PGAM"/>
    <property type="match status" value="1"/>
</dbReference>
<dbReference type="GO" id="GO:0005737">
    <property type="term" value="C:cytoplasm"/>
    <property type="evidence" value="ECO:0007669"/>
    <property type="project" value="TreeGrafter"/>
</dbReference>
<dbReference type="CDD" id="cd07067">
    <property type="entry name" value="HP_PGM_like"/>
    <property type="match status" value="1"/>
</dbReference>
<dbReference type="Gene3D" id="3.40.50.1240">
    <property type="entry name" value="Phosphoglycerate mutase-like"/>
    <property type="match status" value="1"/>
</dbReference>
<proteinExistence type="predicted"/>
<dbReference type="PANTHER" id="PTHR48100">
    <property type="entry name" value="BROAD-SPECIFICITY PHOSPHATASE YOR283W-RELATED"/>
    <property type="match status" value="1"/>
</dbReference>
<dbReference type="InterPro" id="IPR029033">
    <property type="entry name" value="His_PPase_superfam"/>
</dbReference>
<dbReference type="AlphaFoldDB" id="A0A9D1GXP1"/>
<reference evidence="1" key="2">
    <citation type="journal article" date="2021" name="PeerJ">
        <title>Extensive microbial diversity within the chicken gut microbiome revealed by metagenomics and culture.</title>
        <authorList>
            <person name="Gilroy R."/>
            <person name="Ravi A."/>
            <person name="Getino M."/>
            <person name="Pursley I."/>
            <person name="Horton D.L."/>
            <person name="Alikhan N.F."/>
            <person name="Baker D."/>
            <person name="Gharbi K."/>
            <person name="Hall N."/>
            <person name="Watson M."/>
            <person name="Adriaenssens E.M."/>
            <person name="Foster-Nyarko E."/>
            <person name="Jarju S."/>
            <person name="Secka A."/>
            <person name="Antonio M."/>
            <person name="Oren A."/>
            <person name="Chaudhuri R.R."/>
            <person name="La Ragione R."/>
            <person name="Hildebrand F."/>
            <person name="Pallen M.J."/>
        </authorList>
    </citation>
    <scope>NUCLEOTIDE SEQUENCE</scope>
    <source>
        <strain evidence="1">ChiGjej1B1-24693</strain>
    </source>
</reference>
<accession>A0A9D1GXP1</accession>
<sequence>MTTIHVVTHPQAQHHVDGLVGGWYDSGLTTLGRTQAAAIAEELARRTDPRARRGVGVISSDLARAHQAATIIAERLGSELRLDADLREKSYGEAEGRPKAWLQERQIPLPDRGERLDHDEGIPGAETRLQLATRAYAAMERLLASPADTHVVVTHGGTATLLLAAWIE</sequence>
<evidence type="ECO:0000313" key="1">
    <source>
        <dbReference type="EMBL" id="HIT75282.1"/>
    </source>
</evidence>
<comment type="caution">
    <text evidence="1">The sequence shown here is derived from an EMBL/GenBank/DDBJ whole genome shotgun (WGS) entry which is preliminary data.</text>
</comment>
<dbReference type="Proteomes" id="UP000886842">
    <property type="component" value="Unassembled WGS sequence"/>
</dbReference>
<dbReference type="InterPro" id="IPR013078">
    <property type="entry name" value="His_Pase_superF_clade-1"/>
</dbReference>
<gene>
    <name evidence="1" type="ORF">IAA98_06840</name>
</gene>
<dbReference type="SUPFAM" id="SSF53254">
    <property type="entry name" value="Phosphoglycerate mutase-like"/>
    <property type="match status" value="1"/>
</dbReference>
<organism evidence="1 2">
    <name type="scientific">Candidatus Avipropionibacterium avicola</name>
    <dbReference type="NCBI Taxonomy" id="2840701"/>
    <lineage>
        <taxon>Bacteria</taxon>
        <taxon>Bacillati</taxon>
        <taxon>Actinomycetota</taxon>
        <taxon>Actinomycetes</taxon>
        <taxon>Propionibacteriales</taxon>
        <taxon>Propionibacteriaceae</taxon>
        <taxon>Propionibacteriaceae incertae sedis</taxon>
        <taxon>Candidatus Avipropionibacterium</taxon>
    </lineage>
</organism>